<dbReference type="GeneID" id="35404403"/>
<proteinExistence type="predicted"/>
<evidence type="ECO:0000313" key="2">
    <source>
        <dbReference type="Proteomes" id="UP000016800"/>
    </source>
</evidence>
<name>S0ELT9_GIBF5</name>
<dbReference type="Proteomes" id="UP000016800">
    <property type="component" value="Chromosome X"/>
</dbReference>
<gene>
    <name evidence="1" type="ORF">FFUJ_10939</name>
</gene>
<dbReference type="AlphaFoldDB" id="S0ELT9"/>
<accession>S0ELT9</accession>
<organism evidence="1 2">
    <name type="scientific">Gibberella fujikuroi (strain CBS 195.34 / IMI 58289 / NRRL A-6831)</name>
    <name type="common">Bakanae and foot rot disease fungus</name>
    <name type="synonym">Fusarium fujikuroi</name>
    <dbReference type="NCBI Taxonomy" id="1279085"/>
    <lineage>
        <taxon>Eukaryota</taxon>
        <taxon>Fungi</taxon>
        <taxon>Dikarya</taxon>
        <taxon>Ascomycota</taxon>
        <taxon>Pezizomycotina</taxon>
        <taxon>Sordariomycetes</taxon>
        <taxon>Hypocreomycetidae</taxon>
        <taxon>Hypocreales</taxon>
        <taxon>Nectriaceae</taxon>
        <taxon>Fusarium</taxon>
        <taxon>Fusarium fujikuroi species complex</taxon>
    </lineage>
</organism>
<sequence length="47" mass="4875">MQPGTLDNTICITASSSLLVVATPGLFEPEPAGGSAARVNYTLERPK</sequence>
<dbReference type="RefSeq" id="XP_023436945.1">
    <property type="nucleotide sequence ID" value="XM_023569780.1"/>
</dbReference>
<evidence type="ECO:0000313" key="1">
    <source>
        <dbReference type="EMBL" id="CCT74867.1"/>
    </source>
</evidence>
<dbReference type="VEuPathDB" id="FungiDB:FFUJ_10939"/>
<dbReference type="HOGENOM" id="CLU_3175477_0_0_1"/>
<keyword evidence="2" id="KW-1185">Reference proteome</keyword>
<protein>
    <submittedName>
        <fullName evidence="1">Uncharacterized protein</fullName>
    </submittedName>
</protein>
<reference evidence="2" key="1">
    <citation type="journal article" date="2013" name="PLoS Pathog.">
        <title>Deciphering the cryptic genome: genome-wide analyses of the rice pathogen Fusarium fujikuroi reveal complex regulation of secondary metabolism and novel metabolites.</title>
        <authorList>
            <person name="Wiemann P."/>
            <person name="Sieber C.M."/>
            <person name="von Bargen K.W."/>
            <person name="Studt L."/>
            <person name="Niehaus E.M."/>
            <person name="Espino J.J."/>
            <person name="Huss K."/>
            <person name="Michielse C.B."/>
            <person name="Albermann S."/>
            <person name="Wagner D."/>
            <person name="Bergner S.V."/>
            <person name="Connolly L.R."/>
            <person name="Fischer A."/>
            <person name="Reuter G."/>
            <person name="Kleigrewe K."/>
            <person name="Bald T."/>
            <person name="Wingfield B.D."/>
            <person name="Ophir R."/>
            <person name="Freeman S."/>
            <person name="Hippler M."/>
            <person name="Smith K.M."/>
            <person name="Brown D.W."/>
            <person name="Proctor R.H."/>
            <person name="Munsterkotter M."/>
            <person name="Freitag M."/>
            <person name="Humpf H.U."/>
            <person name="Guldener U."/>
            <person name="Tudzynski B."/>
        </authorList>
    </citation>
    <scope>NUCLEOTIDE SEQUENCE [LARGE SCALE GENOMIC DNA]</scope>
    <source>
        <strain evidence="2">CBS 195.34 / IMI 58289 / NRRL A-6831</strain>
    </source>
</reference>
<dbReference type="EMBL" id="HF679032">
    <property type="protein sequence ID" value="CCT74867.1"/>
    <property type="molecule type" value="Genomic_DNA"/>
</dbReference>